<dbReference type="OrthoDB" id="210892at2"/>
<dbReference type="Proteomes" id="UP000199518">
    <property type="component" value="Unassembled WGS sequence"/>
</dbReference>
<reference evidence="3" key="1">
    <citation type="submission" date="2016-10" db="EMBL/GenBank/DDBJ databases">
        <authorList>
            <person name="Varghese N."/>
            <person name="Submissions S."/>
        </authorList>
    </citation>
    <scope>NUCLEOTIDE SEQUENCE [LARGE SCALE GENOMIC DNA]</scope>
    <source>
        <strain evidence="3">DSM 26348</strain>
    </source>
</reference>
<evidence type="ECO:0000256" key="1">
    <source>
        <dbReference type="SAM" id="MobiDB-lite"/>
    </source>
</evidence>
<accession>A0A1I3C258</accession>
<feature type="compositionally biased region" description="Acidic residues" evidence="1">
    <location>
        <begin position="463"/>
        <end position="519"/>
    </location>
</feature>
<evidence type="ECO:0008006" key="4">
    <source>
        <dbReference type="Google" id="ProtNLM"/>
    </source>
</evidence>
<evidence type="ECO:0000313" key="2">
    <source>
        <dbReference type="EMBL" id="SFH68406.1"/>
    </source>
</evidence>
<feature type="compositionally biased region" description="Low complexity" evidence="1">
    <location>
        <begin position="520"/>
        <end position="529"/>
    </location>
</feature>
<protein>
    <recommendedName>
        <fullName evidence="4">Virus ReqiPepy6 Gp37-like protein</fullName>
    </recommendedName>
</protein>
<dbReference type="EMBL" id="FOQD01000002">
    <property type="protein sequence ID" value="SFH68406.1"/>
    <property type="molecule type" value="Genomic_DNA"/>
</dbReference>
<proteinExistence type="predicted"/>
<feature type="compositionally biased region" description="Gly residues" evidence="1">
    <location>
        <begin position="407"/>
        <end position="423"/>
    </location>
</feature>
<dbReference type="RefSeq" id="WP_092047751.1">
    <property type="nucleotide sequence ID" value="NZ_FOQD01000002.1"/>
</dbReference>
<dbReference type="AlphaFoldDB" id="A0A1I3C258"/>
<feature type="compositionally biased region" description="Acidic residues" evidence="1">
    <location>
        <begin position="530"/>
        <end position="540"/>
    </location>
</feature>
<keyword evidence="3" id="KW-1185">Reference proteome</keyword>
<gene>
    <name evidence="2" type="ORF">SAMN05421753_10245</name>
</gene>
<name>A0A1I3C258_9PLAN</name>
<feature type="compositionally biased region" description="Low complexity" evidence="1">
    <location>
        <begin position="446"/>
        <end position="456"/>
    </location>
</feature>
<evidence type="ECO:0000313" key="3">
    <source>
        <dbReference type="Proteomes" id="UP000199518"/>
    </source>
</evidence>
<organism evidence="2 3">
    <name type="scientific">Planctomicrobium piriforme</name>
    <dbReference type="NCBI Taxonomy" id="1576369"/>
    <lineage>
        <taxon>Bacteria</taxon>
        <taxon>Pseudomonadati</taxon>
        <taxon>Planctomycetota</taxon>
        <taxon>Planctomycetia</taxon>
        <taxon>Planctomycetales</taxon>
        <taxon>Planctomycetaceae</taxon>
        <taxon>Planctomicrobium</taxon>
    </lineage>
</organism>
<sequence>MTFQRRILHHGATPTGTPQLLSLAAVRGCWFELHRQGGCGSGELRLSENFEQRDLIELGDWISLEGNPGDRWYLGRVEERRAEVPAGVRLRLEGMAIELNQIFPGGFGSDVDGAKPHVYAATDLFGLDPDEDIQTFDWIESADELVRLFMTQSLPATSHIQYLSTRVETPVLPAPVTSLKMRGEESLRALLKDLALRAQSAAWGVDEQGEFFFLRPRNGVLAAFQDQQDLTALAESRDLELVFNRILLTGDYVYDRFDHSDDVARRSYRWRGNYTEPVSRAQYGDRRIRVWLPWVRTQSDAVSFAREFFRAYSQPHSQYFVETTAQTTLPRPWLGRVQLNDRFGNPLIVSRVETLRVLFDHVPRLRMELGPENPSVLWPEPPQDDRWELPNIAPQAGGDVSVPPLPGGGGAGGGGSGGAGGGTSTDDPDLSSALSSDGSGDESDGSDGSLDGSGEDTTLVDGESSDGGDTESGEASSDDDGESDDDAPSTDESDGDDDSTDESDGGDSDEEEDSTDDGDTNGNSTTGDTSDADLSSDEGGDSATTSEWEH</sequence>
<feature type="region of interest" description="Disordered" evidence="1">
    <location>
        <begin position="369"/>
        <end position="550"/>
    </location>
</feature>
<dbReference type="STRING" id="1576369.SAMN05421753_10245"/>